<dbReference type="Pfam" id="PF00483">
    <property type="entry name" value="NTP_transferase"/>
    <property type="match status" value="1"/>
</dbReference>
<dbReference type="InterPro" id="IPR029044">
    <property type="entry name" value="Nucleotide-diphossugar_trans"/>
</dbReference>
<feature type="domain" description="Nucleotidyl transferase" evidence="3">
    <location>
        <begin position="5"/>
        <end position="228"/>
    </location>
</feature>
<dbReference type="GO" id="GO:0016779">
    <property type="term" value="F:nucleotidyltransferase activity"/>
    <property type="evidence" value="ECO:0007669"/>
    <property type="project" value="UniProtKB-KW"/>
</dbReference>
<evidence type="ECO:0000313" key="4">
    <source>
        <dbReference type="EMBL" id="AXE18705.1"/>
    </source>
</evidence>
<name>A0A344TJ84_9BACT</name>
<dbReference type="SUPFAM" id="SSF53448">
    <property type="entry name" value="Nucleotide-diphospho-sugar transferases"/>
    <property type="match status" value="1"/>
</dbReference>
<dbReference type="InterPro" id="IPR005835">
    <property type="entry name" value="NTP_transferase_dom"/>
</dbReference>
<dbReference type="Gene3D" id="3.90.550.10">
    <property type="entry name" value="Spore Coat Polysaccharide Biosynthesis Protein SpsA, Chain A"/>
    <property type="match status" value="1"/>
</dbReference>
<evidence type="ECO:0000256" key="2">
    <source>
        <dbReference type="ARBA" id="ARBA00022695"/>
    </source>
</evidence>
<dbReference type="EMBL" id="CP030850">
    <property type="protein sequence ID" value="AXE18705.1"/>
    <property type="molecule type" value="Genomic_DNA"/>
</dbReference>
<gene>
    <name evidence="4" type="ORF">DR864_13565</name>
</gene>
<dbReference type="PANTHER" id="PTHR43584">
    <property type="entry name" value="NUCLEOTIDYL TRANSFERASE"/>
    <property type="match status" value="1"/>
</dbReference>
<sequence length="244" mass="27359">MNYAIIAAGEGSRLAQEGFPLPKPMVTLHGEMLIDRLIGIFSNNRAESIQIIINEASEALEKHLSETTYEVPVRVIKKSTPSSLHSFYELIKANPAIDELCLTTTDTVFTEDEFESYILAFEQNRELDGLMAVTTFVDDESPLFVATDEQHLVTAFTDTNTLNTPFVSGGIYCLRNKALECVTQSIESGTSRMRNFQRQLIDNKLTIKAFPFSKIVDIDHVRDITTAELFLSHAQQTPNHEVVL</sequence>
<dbReference type="PANTHER" id="PTHR43584:SF8">
    <property type="entry name" value="N-ACETYLMURAMATE ALPHA-1-PHOSPHATE URIDYLYLTRANSFERASE"/>
    <property type="match status" value="1"/>
</dbReference>
<keyword evidence="1" id="KW-0808">Transferase</keyword>
<reference evidence="4 5" key="1">
    <citation type="submission" date="2018-07" db="EMBL/GenBank/DDBJ databases">
        <title>Genome sequencing of Runella.</title>
        <authorList>
            <person name="Baek M.-G."/>
            <person name="Yi H."/>
        </authorList>
    </citation>
    <scope>NUCLEOTIDE SEQUENCE [LARGE SCALE GENOMIC DNA]</scope>
    <source>
        <strain evidence="4 5">HYN0085</strain>
    </source>
</reference>
<organism evidence="4 5">
    <name type="scientific">Runella rosea</name>
    <dbReference type="NCBI Taxonomy" id="2259595"/>
    <lineage>
        <taxon>Bacteria</taxon>
        <taxon>Pseudomonadati</taxon>
        <taxon>Bacteroidota</taxon>
        <taxon>Cytophagia</taxon>
        <taxon>Cytophagales</taxon>
        <taxon>Spirosomataceae</taxon>
        <taxon>Runella</taxon>
    </lineage>
</organism>
<dbReference type="Proteomes" id="UP000251993">
    <property type="component" value="Chromosome"/>
</dbReference>
<dbReference type="RefSeq" id="WP_114067487.1">
    <property type="nucleotide sequence ID" value="NZ_CP030850.1"/>
</dbReference>
<evidence type="ECO:0000256" key="1">
    <source>
        <dbReference type="ARBA" id="ARBA00022679"/>
    </source>
</evidence>
<dbReference type="InterPro" id="IPR050065">
    <property type="entry name" value="GlmU-like"/>
</dbReference>
<dbReference type="OrthoDB" id="9784180at2"/>
<accession>A0A344TJ84</accession>
<dbReference type="AlphaFoldDB" id="A0A344TJ84"/>
<dbReference type="KEGG" id="run:DR864_13565"/>
<evidence type="ECO:0000259" key="3">
    <source>
        <dbReference type="Pfam" id="PF00483"/>
    </source>
</evidence>
<evidence type="ECO:0000313" key="5">
    <source>
        <dbReference type="Proteomes" id="UP000251993"/>
    </source>
</evidence>
<keyword evidence="2" id="KW-0548">Nucleotidyltransferase</keyword>
<keyword evidence="5" id="KW-1185">Reference proteome</keyword>
<protein>
    <submittedName>
        <fullName evidence="4">NDP-sugar synthase</fullName>
    </submittedName>
</protein>
<proteinExistence type="predicted"/>